<name>A0A4T0X1G7_9ASCO</name>
<dbReference type="AlphaFoldDB" id="A0A4T0X1G7"/>
<feature type="coiled-coil region" evidence="1">
    <location>
        <begin position="862"/>
        <end position="889"/>
    </location>
</feature>
<feature type="region of interest" description="Disordered" evidence="2">
    <location>
        <begin position="1147"/>
        <end position="1168"/>
    </location>
</feature>
<keyword evidence="1" id="KW-0175">Coiled coil</keyword>
<dbReference type="EMBL" id="SELW01000404">
    <property type="protein sequence ID" value="TID28409.1"/>
    <property type="molecule type" value="Genomic_DNA"/>
</dbReference>
<proteinExistence type="predicted"/>
<evidence type="ECO:0008006" key="5">
    <source>
        <dbReference type="Google" id="ProtNLM"/>
    </source>
</evidence>
<evidence type="ECO:0000256" key="1">
    <source>
        <dbReference type="SAM" id="Coils"/>
    </source>
</evidence>
<sequence length="1168" mass="135461">MYSFIDCFTMCLLGREEELKRRYCHLYKHGVLIIPDRYNLHKFRDPAHFQAIQESYKDNVHQYFIDRELIELLGYTDSNYARALQLHIDSNYQKLPERLKFPVQAILDNAVVFHGVTNGIINSSIFIDGIIIGAHKFISLVGCLEFDYDAYVKYYNEMFFSKTVHPQVYVGSDCRVRGFDISDSPLHINTPLWQHLFTFDIEEIWDEFKKANCYYNNESFRYCHLVVQQIEAGVPQCFTFGQFIQVFPLLKGMKKQIQRRKLFNRTKPNKFIDFIYDAELVCSSDFSMKQMKYTRPFSGKINMEGKKRLPTYLKGVECNVTYKIIVDRKHAVVFIKQLGKHTRNCSIYQRHNGYPFTKRHILSERYNLDASLNKELLIHYGKYEIERKNTRSWFYDDKNKYLPIASKGTYMEQFSLLTKCLEDKQTSYIVDGKIETFTLDSNLIVREINYDKGPPGLLVGSKYSIASLANQSIIGIDVTFNVCALSSFNLITVVFRDDAGKIVLGCVGFLNGGESAGNMQEFAKVMVEVAQKVEEKPFRNLQYVITDDSQGTNIGLTNIFAPLKAKYRVDDCIANEEQSVADVRVVKCAWHKRNNFIDNLDCVGVTLLTEAMWTRNPVICQAKIDTVLLYYDELRRIFKKIIKSKAKVEIKTFRKLKNKSIKKAFSSSISCHEMVKTMNLMYHYVKELQRDRESWCLCFRLCLPPGHTTSDLDPHSEEVRNSIRQESINVASYENLNIYETVDVEKVFNAFVAEACGIEKQGGSDIPSSIEKLKQNFEKDFAEYSALLGMGQVGLKMVTTSNNESIHNALKNHYKMKRVPTLMQFFDKLQNYFMKKAKPVVKRNPALHHLYPFTENMNREQLLQFDGELKKLNSRIERVEADVSLLHKRGAHITKHICGCSVRAHFCVPCCHMMLCLKLEVKKRLLLKYEAEEQERRRQIHLNYDSEEDSDMEAMEFLVDDGDDRVERRKVQFENDLRQGFVEEMGKQAEYAAIVLRKANFEKVIEINAIWNDATHYKPEDLEECLGRYHYITSNSSVTIVEKEIRNMMNKLQSCLSNLQGEEIKNVEQFFIEVDELLGKLNISGKHGITSINVRSLLSASKLKDHILSESLDVSDVEFDSLLLQNGIDDNHCQNSSELNSEYCSDSHSNASYSYDDNDDDDDYRFSE</sequence>
<dbReference type="OrthoDB" id="10612015at2759"/>
<evidence type="ECO:0000256" key="2">
    <source>
        <dbReference type="SAM" id="MobiDB-lite"/>
    </source>
</evidence>
<dbReference type="Proteomes" id="UP000307173">
    <property type="component" value="Unassembled WGS sequence"/>
</dbReference>
<protein>
    <recommendedName>
        <fullName evidence="5">SWIM-type domain-containing protein</fullName>
    </recommendedName>
</protein>
<gene>
    <name evidence="3" type="ORF">CANINC_002485</name>
</gene>
<keyword evidence="4" id="KW-1185">Reference proteome</keyword>
<comment type="caution">
    <text evidence="3">The sequence shown here is derived from an EMBL/GenBank/DDBJ whole genome shotgun (WGS) entry which is preliminary data.</text>
</comment>
<accession>A0A4T0X1G7</accession>
<evidence type="ECO:0000313" key="4">
    <source>
        <dbReference type="Proteomes" id="UP000307173"/>
    </source>
</evidence>
<evidence type="ECO:0000313" key="3">
    <source>
        <dbReference type="EMBL" id="TID28409.1"/>
    </source>
</evidence>
<reference evidence="3 4" key="1">
    <citation type="journal article" date="2019" name="Front. Genet.">
        <title>Whole-Genome Sequencing of the Opportunistic Yeast Pathogen Candida inconspicua Uncovers Its Hybrid Origin.</title>
        <authorList>
            <person name="Mixao V."/>
            <person name="Hansen A.P."/>
            <person name="Saus E."/>
            <person name="Boekhout T."/>
            <person name="Lass-Florl C."/>
            <person name="Gabaldon T."/>
        </authorList>
    </citation>
    <scope>NUCLEOTIDE SEQUENCE [LARGE SCALE GENOMIC DNA]</scope>
    <source>
        <strain evidence="3 4">CBS 180</strain>
    </source>
</reference>
<feature type="compositionally biased region" description="Acidic residues" evidence="2">
    <location>
        <begin position="1156"/>
        <end position="1168"/>
    </location>
</feature>
<organism evidence="3 4">
    <name type="scientific">Pichia inconspicua</name>
    <dbReference type="NCBI Taxonomy" id="52247"/>
    <lineage>
        <taxon>Eukaryota</taxon>
        <taxon>Fungi</taxon>
        <taxon>Dikarya</taxon>
        <taxon>Ascomycota</taxon>
        <taxon>Saccharomycotina</taxon>
        <taxon>Pichiomycetes</taxon>
        <taxon>Pichiales</taxon>
        <taxon>Pichiaceae</taxon>
        <taxon>Pichia</taxon>
    </lineage>
</organism>